<name>Q179E5_AEDAE</name>
<evidence type="ECO:0000313" key="1">
    <source>
        <dbReference type="EMBL" id="EAT42861.1"/>
    </source>
</evidence>
<protein>
    <submittedName>
        <fullName evidence="1">AAEL005652-PA</fullName>
    </submittedName>
</protein>
<dbReference type="EMBL" id="CH477353">
    <property type="protein sequence ID" value="EAT42861.1"/>
    <property type="molecule type" value="Genomic_DNA"/>
</dbReference>
<gene>
    <name evidence="1" type="ORF">AaeL_AAEL005652</name>
</gene>
<proteinExistence type="predicted"/>
<reference evidence="1" key="1">
    <citation type="submission" date="2005-10" db="EMBL/GenBank/DDBJ databases">
        <authorList>
            <person name="Loftus B.J."/>
            <person name="Nene V.M."/>
            <person name="Hannick L.I."/>
            <person name="Bidwell S."/>
            <person name="Haas B."/>
            <person name="Amedeo P."/>
            <person name="Orvis J."/>
            <person name="Wortman J.R."/>
            <person name="White O.R."/>
            <person name="Salzberg S."/>
            <person name="Shumway M."/>
            <person name="Koo H."/>
            <person name="Zhao Y."/>
            <person name="Holmes M."/>
            <person name="Miller J."/>
            <person name="Schatz M."/>
            <person name="Pop M."/>
            <person name="Pai G."/>
            <person name="Utterback T."/>
            <person name="Rogers Y.-H."/>
            <person name="Kravitz S."/>
            <person name="Fraser C.M."/>
        </authorList>
    </citation>
    <scope>NUCLEOTIDE SEQUENCE</scope>
    <source>
        <strain evidence="1">Liverpool</strain>
    </source>
</reference>
<organism evidence="1 2">
    <name type="scientific">Aedes aegypti</name>
    <name type="common">Yellowfever mosquito</name>
    <name type="synonym">Culex aegypti</name>
    <dbReference type="NCBI Taxonomy" id="7159"/>
    <lineage>
        <taxon>Eukaryota</taxon>
        <taxon>Metazoa</taxon>
        <taxon>Ecdysozoa</taxon>
        <taxon>Arthropoda</taxon>
        <taxon>Hexapoda</taxon>
        <taxon>Insecta</taxon>
        <taxon>Pterygota</taxon>
        <taxon>Neoptera</taxon>
        <taxon>Endopterygota</taxon>
        <taxon>Diptera</taxon>
        <taxon>Nematocera</taxon>
        <taxon>Culicoidea</taxon>
        <taxon>Culicidae</taxon>
        <taxon>Culicinae</taxon>
        <taxon>Aedini</taxon>
        <taxon>Aedes</taxon>
        <taxon>Stegomyia</taxon>
    </lineage>
</organism>
<reference evidence="1" key="2">
    <citation type="journal article" date="2007" name="Science">
        <title>Genome sequence of Aedes aegypti, a major arbovirus vector.</title>
        <authorList>
            <person name="Nene V."/>
            <person name="Wortman J.R."/>
            <person name="Lawson D."/>
            <person name="Haas B."/>
            <person name="Kodira C."/>
            <person name="Tu Z.J."/>
            <person name="Loftus B."/>
            <person name="Xi Z."/>
            <person name="Megy K."/>
            <person name="Grabherr M."/>
            <person name="Ren Q."/>
            <person name="Zdobnov E.M."/>
            <person name="Lobo N.F."/>
            <person name="Campbell K.S."/>
            <person name="Brown S.E."/>
            <person name="Bonaldo M.F."/>
            <person name="Zhu J."/>
            <person name="Sinkins S.P."/>
            <person name="Hogenkamp D.G."/>
            <person name="Amedeo P."/>
            <person name="Arensburger P."/>
            <person name="Atkinson P.W."/>
            <person name="Bidwell S."/>
            <person name="Biedler J."/>
            <person name="Birney E."/>
            <person name="Bruggner R.V."/>
            <person name="Costas J."/>
            <person name="Coy M.R."/>
            <person name="Crabtree J."/>
            <person name="Crawford M."/>
            <person name="Debruyn B."/>
            <person name="Decaprio D."/>
            <person name="Eiglmeier K."/>
            <person name="Eisenstadt E."/>
            <person name="El-Dorry H."/>
            <person name="Gelbart W.M."/>
            <person name="Gomes S.L."/>
            <person name="Hammond M."/>
            <person name="Hannick L.I."/>
            <person name="Hogan J.R."/>
            <person name="Holmes M.H."/>
            <person name="Jaffe D."/>
            <person name="Johnston J.S."/>
            <person name="Kennedy R.C."/>
            <person name="Koo H."/>
            <person name="Kravitz S."/>
            <person name="Kriventseva E.V."/>
            <person name="Kulp D."/>
            <person name="Labutti K."/>
            <person name="Lee E."/>
            <person name="Li S."/>
            <person name="Lovin D.D."/>
            <person name="Mao C."/>
            <person name="Mauceli E."/>
            <person name="Menck C.F."/>
            <person name="Miller J.R."/>
            <person name="Montgomery P."/>
            <person name="Mori A."/>
            <person name="Nascimento A.L."/>
            <person name="Naveira H.F."/>
            <person name="Nusbaum C."/>
            <person name="O'leary S."/>
            <person name="Orvis J."/>
            <person name="Pertea M."/>
            <person name="Quesneville H."/>
            <person name="Reidenbach K.R."/>
            <person name="Rogers Y.H."/>
            <person name="Roth C.W."/>
            <person name="Schneider J.R."/>
            <person name="Schatz M."/>
            <person name="Shumway M."/>
            <person name="Stanke M."/>
            <person name="Stinson E.O."/>
            <person name="Tubio J.M."/>
            <person name="Vanzee J.P."/>
            <person name="Verjovski-Almeida S."/>
            <person name="Werner D."/>
            <person name="White O."/>
            <person name="Wyder S."/>
            <person name="Zeng Q."/>
            <person name="Zhao Q."/>
            <person name="Zhao Y."/>
            <person name="Hill C.A."/>
            <person name="Raikhel A.S."/>
            <person name="Soares M.B."/>
            <person name="Knudson D.L."/>
            <person name="Lee N.H."/>
            <person name="Galagan J."/>
            <person name="Salzberg S.L."/>
            <person name="Paulsen I.T."/>
            <person name="Dimopoulos G."/>
            <person name="Collins F.H."/>
            <person name="Birren B."/>
            <person name="Fraser-Liggett C.M."/>
            <person name="Severson D.W."/>
        </authorList>
    </citation>
    <scope>NUCLEOTIDE SEQUENCE [LARGE SCALE GENOMIC DNA]</scope>
    <source>
        <strain evidence="1">Liverpool</strain>
    </source>
</reference>
<accession>Q179E5</accession>
<dbReference type="Proteomes" id="UP000682892">
    <property type="component" value="Unassembled WGS sequence"/>
</dbReference>
<reference evidence="1" key="3">
    <citation type="submission" date="2012-09" db="EMBL/GenBank/DDBJ databases">
        <authorList>
            <consortium name="VectorBase"/>
        </authorList>
    </citation>
    <scope>NUCLEOTIDE SEQUENCE</scope>
    <source>
        <strain evidence="1">Liverpool</strain>
    </source>
</reference>
<evidence type="ECO:0000313" key="2">
    <source>
        <dbReference type="Proteomes" id="UP000682892"/>
    </source>
</evidence>
<sequence length="60" mass="7149">MNPITCALRFVHLREYEDDLIQSRSEDYLSIDGTKAHMTFNYGELNHVILWKLIYYLVQA</sequence>
<dbReference type="AlphaFoldDB" id="Q179E5"/>